<evidence type="ECO:0000313" key="7">
    <source>
        <dbReference type="EMBL" id="PQA85506.1"/>
    </source>
</evidence>
<dbReference type="GO" id="GO:0003824">
    <property type="term" value="F:catalytic activity"/>
    <property type="evidence" value="ECO:0007669"/>
    <property type="project" value="InterPro"/>
</dbReference>
<keyword evidence="8" id="KW-1185">Reference proteome</keyword>
<dbReference type="InterPro" id="IPR013785">
    <property type="entry name" value="Aldolase_TIM"/>
</dbReference>
<dbReference type="OrthoDB" id="9782387at2"/>
<dbReference type="EMBL" id="PJCH01000017">
    <property type="protein sequence ID" value="PQA85506.1"/>
    <property type="molecule type" value="Genomic_DNA"/>
</dbReference>
<dbReference type="SMART" id="SM00729">
    <property type="entry name" value="Elp3"/>
    <property type="match status" value="1"/>
</dbReference>
<keyword evidence="3" id="KW-0479">Metal-binding</keyword>
<dbReference type="InterPro" id="IPR050377">
    <property type="entry name" value="Radical_SAM_PqqE_MftC-like"/>
</dbReference>
<dbReference type="SFLD" id="SFLDS00029">
    <property type="entry name" value="Radical_SAM"/>
    <property type="match status" value="1"/>
</dbReference>
<dbReference type="SUPFAM" id="SSF102114">
    <property type="entry name" value="Radical SAM enzymes"/>
    <property type="match status" value="1"/>
</dbReference>
<dbReference type="InterPro" id="IPR007197">
    <property type="entry name" value="rSAM"/>
</dbReference>
<dbReference type="Pfam" id="PF11946">
    <property type="entry name" value="DUF3463"/>
    <property type="match status" value="1"/>
</dbReference>
<protein>
    <submittedName>
        <fullName evidence="7">Hopanoid biosynthesis associated radical SAM protein HpnH</fullName>
    </submittedName>
</protein>
<dbReference type="SFLD" id="SFLDF00397">
    <property type="entry name" value="adenosyl-hopene_transferase"/>
    <property type="match status" value="1"/>
</dbReference>
<proteinExistence type="predicted"/>
<dbReference type="RefSeq" id="WP_104832146.1">
    <property type="nucleotide sequence ID" value="NZ_PJCH01000017.1"/>
</dbReference>
<reference evidence="7 8" key="1">
    <citation type="submission" date="2017-12" db="EMBL/GenBank/DDBJ databases">
        <authorList>
            <person name="Hurst M.R.H."/>
        </authorList>
    </citation>
    <scope>NUCLEOTIDE SEQUENCE [LARGE SCALE GENOMIC DNA]</scope>
    <source>
        <strain evidence="7 8">SY-3-19</strain>
    </source>
</reference>
<dbReference type="GO" id="GO:0046872">
    <property type="term" value="F:metal ion binding"/>
    <property type="evidence" value="ECO:0007669"/>
    <property type="project" value="UniProtKB-KW"/>
</dbReference>
<comment type="caution">
    <text evidence="7">The sequence shown here is derived from an EMBL/GenBank/DDBJ whole genome shotgun (WGS) entry which is preliminary data.</text>
</comment>
<evidence type="ECO:0000256" key="3">
    <source>
        <dbReference type="ARBA" id="ARBA00022723"/>
    </source>
</evidence>
<accession>A0A2S7JZ69</accession>
<comment type="cofactor">
    <cofactor evidence="1">
        <name>[4Fe-4S] cluster</name>
        <dbReference type="ChEBI" id="CHEBI:49883"/>
    </cofactor>
</comment>
<keyword evidence="4" id="KW-0408">Iron</keyword>
<dbReference type="InterPro" id="IPR006638">
    <property type="entry name" value="Elp3/MiaA/NifB-like_rSAM"/>
</dbReference>
<evidence type="ECO:0000259" key="6">
    <source>
        <dbReference type="PROSITE" id="PS51918"/>
    </source>
</evidence>
<keyword evidence="5" id="KW-0411">Iron-sulfur</keyword>
<sequence length="384" mass="43180">MSVSLHQQIRVGAYVAKQTLMGREKYPLVLFLEPLFRCNLACPGCGKIDYPAPILNKRLSAQECLDAVDECGAPVVAIPGGEPLIHKEIGEIVEGIVKRKKFVSLCTNALLLEKKLHLFKPSPFLFFSVHLDGLEEEHDRAVDQKGTFKIAVKAIKAAQDAGFQVNVNATIFDNMTAEQVADYLDFATDLGCNISISPGYAYERAEDKEHFLSREKTKNLFRDIFKIGKERGREWNLSHSSLFLNFLAGNEEYHCTPWGSPTRNVFGWQKPCYLLGEGYVSTFKELMETTEWDKYGTGKYEKCSNCMAHCGYEPTAAMDAVKHPFKMFRIPNMFKIKTEGPMAPEIDLSNARPAEDMHEELVEAEMSKIEAEKKSAKERAEAAA</sequence>
<evidence type="ECO:0000256" key="5">
    <source>
        <dbReference type="ARBA" id="ARBA00023014"/>
    </source>
</evidence>
<dbReference type="InterPro" id="IPR058240">
    <property type="entry name" value="rSAM_sf"/>
</dbReference>
<feature type="domain" description="Radical SAM core" evidence="6">
    <location>
        <begin position="24"/>
        <end position="234"/>
    </location>
</feature>
<evidence type="ECO:0000256" key="1">
    <source>
        <dbReference type="ARBA" id="ARBA00001966"/>
    </source>
</evidence>
<dbReference type="GO" id="GO:0051536">
    <property type="term" value="F:iron-sulfur cluster binding"/>
    <property type="evidence" value="ECO:0007669"/>
    <property type="project" value="UniProtKB-KW"/>
</dbReference>
<organism evidence="7 8">
    <name type="scientific">Hyphococcus luteus</name>
    <dbReference type="NCBI Taxonomy" id="2058213"/>
    <lineage>
        <taxon>Bacteria</taxon>
        <taxon>Pseudomonadati</taxon>
        <taxon>Pseudomonadota</taxon>
        <taxon>Alphaproteobacteria</taxon>
        <taxon>Parvularculales</taxon>
        <taxon>Parvularculaceae</taxon>
        <taxon>Hyphococcus</taxon>
    </lineage>
</organism>
<dbReference type="PANTHER" id="PTHR11228">
    <property type="entry name" value="RADICAL SAM DOMAIN PROTEIN"/>
    <property type="match status" value="1"/>
</dbReference>
<keyword evidence="2" id="KW-0949">S-adenosyl-L-methionine</keyword>
<dbReference type="NCBIfam" id="TIGR03470">
    <property type="entry name" value="HpnH"/>
    <property type="match status" value="1"/>
</dbReference>
<dbReference type="Gene3D" id="3.20.20.70">
    <property type="entry name" value="Aldolase class I"/>
    <property type="match status" value="1"/>
</dbReference>
<dbReference type="AlphaFoldDB" id="A0A2S7JZ69"/>
<dbReference type="InterPro" id="IPR017833">
    <property type="entry name" value="Hopanoid_synth-assoc_rSAM_HpnH"/>
</dbReference>
<dbReference type="PANTHER" id="PTHR11228:SF22">
    <property type="entry name" value="PEPTIDE BIOSYNTHESIS PROTEIN YYDG-RELATED"/>
    <property type="match status" value="1"/>
</dbReference>
<evidence type="ECO:0000313" key="8">
    <source>
        <dbReference type="Proteomes" id="UP000239504"/>
    </source>
</evidence>
<dbReference type="SFLD" id="SFLDG01067">
    <property type="entry name" value="SPASM/twitch_domain_containing"/>
    <property type="match status" value="1"/>
</dbReference>
<name>A0A2S7JZ69_9PROT</name>
<dbReference type="Proteomes" id="UP000239504">
    <property type="component" value="Unassembled WGS sequence"/>
</dbReference>
<dbReference type="InterPro" id="IPR022563">
    <property type="entry name" value="DUF3463"/>
</dbReference>
<dbReference type="Pfam" id="PF04055">
    <property type="entry name" value="Radical_SAM"/>
    <property type="match status" value="1"/>
</dbReference>
<gene>
    <name evidence="7" type="primary">hpnH</name>
    <name evidence="7" type="ORF">CW354_21440</name>
</gene>
<dbReference type="PROSITE" id="PS51918">
    <property type="entry name" value="RADICAL_SAM"/>
    <property type="match status" value="1"/>
</dbReference>
<evidence type="ECO:0000256" key="4">
    <source>
        <dbReference type="ARBA" id="ARBA00023004"/>
    </source>
</evidence>
<dbReference type="CDD" id="cd01335">
    <property type="entry name" value="Radical_SAM"/>
    <property type="match status" value="1"/>
</dbReference>
<evidence type="ECO:0000256" key="2">
    <source>
        <dbReference type="ARBA" id="ARBA00022691"/>
    </source>
</evidence>